<feature type="region of interest" description="Disordered" evidence="1">
    <location>
        <begin position="112"/>
        <end position="133"/>
    </location>
</feature>
<evidence type="ECO:0000256" key="1">
    <source>
        <dbReference type="SAM" id="MobiDB-lite"/>
    </source>
</evidence>
<proteinExistence type="predicted"/>
<accession>A0A2T7NU52</accession>
<dbReference type="EMBL" id="PZQS01000009">
    <property type="protein sequence ID" value="PVD24676.1"/>
    <property type="molecule type" value="Genomic_DNA"/>
</dbReference>
<dbReference type="OrthoDB" id="6159004at2759"/>
<protein>
    <submittedName>
        <fullName evidence="3">Uncharacterized protein</fullName>
    </submittedName>
</protein>
<sequence length="133" mass="14837">MPADEKSSDEKEKTTLIWHLAGGIGGGVFIFLIGTLFGMCLGRCRGREQRRWSIPPLADILSPCDQSELQPRNYENVLSISSHEYEALDKRDVSQKASGTHVNRRDYENTPVTMTTGVHHSSQTLDPTALTYT</sequence>
<keyword evidence="4" id="KW-1185">Reference proteome</keyword>
<gene>
    <name evidence="3" type="ORF">C0Q70_15161</name>
</gene>
<evidence type="ECO:0000256" key="2">
    <source>
        <dbReference type="SAM" id="Phobius"/>
    </source>
</evidence>
<evidence type="ECO:0000313" key="3">
    <source>
        <dbReference type="EMBL" id="PVD24676.1"/>
    </source>
</evidence>
<feature type="transmembrane region" description="Helical" evidence="2">
    <location>
        <begin position="16"/>
        <end position="41"/>
    </location>
</feature>
<comment type="caution">
    <text evidence="3">The sequence shown here is derived from an EMBL/GenBank/DDBJ whole genome shotgun (WGS) entry which is preliminary data.</text>
</comment>
<organism evidence="3 4">
    <name type="scientific">Pomacea canaliculata</name>
    <name type="common">Golden apple snail</name>
    <dbReference type="NCBI Taxonomy" id="400727"/>
    <lineage>
        <taxon>Eukaryota</taxon>
        <taxon>Metazoa</taxon>
        <taxon>Spiralia</taxon>
        <taxon>Lophotrochozoa</taxon>
        <taxon>Mollusca</taxon>
        <taxon>Gastropoda</taxon>
        <taxon>Caenogastropoda</taxon>
        <taxon>Architaenioglossa</taxon>
        <taxon>Ampullarioidea</taxon>
        <taxon>Ampullariidae</taxon>
        <taxon>Pomacea</taxon>
    </lineage>
</organism>
<dbReference type="AlphaFoldDB" id="A0A2T7NU52"/>
<name>A0A2T7NU52_POMCA</name>
<evidence type="ECO:0000313" key="4">
    <source>
        <dbReference type="Proteomes" id="UP000245119"/>
    </source>
</evidence>
<keyword evidence="2" id="KW-0812">Transmembrane</keyword>
<dbReference type="Proteomes" id="UP000245119">
    <property type="component" value="Linkage Group LG9"/>
</dbReference>
<keyword evidence="2" id="KW-0472">Membrane</keyword>
<reference evidence="3 4" key="1">
    <citation type="submission" date="2018-04" db="EMBL/GenBank/DDBJ databases">
        <title>The genome of golden apple snail Pomacea canaliculata provides insight into stress tolerance and invasive adaptation.</title>
        <authorList>
            <person name="Liu C."/>
            <person name="Liu B."/>
            <person name="Ren Y."/>
            <person name="Zhang Y."/>
            <person name="Wang H."/>
            <person name="Li S."/>
            <person name="Jiang F."/>
            <person name="Yin L."/>
            <person name="Zhang G."/>
            <person name="Qian W."/>
            <person name="Fan W."/>
        </authorList>
    </citation>
    <scope>NUCLEOTIDE SEQUENCE [LARGE SCALE GENOMIC DNA]</scope>
    <source>
        <strain evidence="3">SZHN2017</strain>
        <tissue evidence="3">Muscle</tissue>
    </source>
</reference>
<keyword evidence="2" id="KW-1133">Transmembrane helix</keyword>